<protein>
    <recommendedName>
        <fullName evidence="5">Endo-1,5-alpha-L-arabinanase A</fullName>
    </recommendedName>
</protein>
<keyword evidence="8" id="KW-0732">Signal</keyword>
<dbReference type="Proteomes" id="UP001375240">
    <property type="component" value="Unassembled WGS sequence"/>
</dbReference>
<dbReference type="SUPFAM" id="SSF75005">
    <property type="entry name" value="Arabinanase/levansucrase/invertase"/>
    <property type="match status" value="1"/>
</dbReference>
<comment type="pathway">
    <text evidence="1">Glycan metabolism; L-arabinan degradation.</text>
</comment>
<evidence type="ECO:0000256" key="3">
    <source>
        <dbReference type="ARBA" id="ARBA00022801"/>
    </source>
</evidence>
<dbReference type="Gene3D" id="2.115.10.20">
    <property type="entry name" value="Glycosyl hydrolase domain, family 43"/>
    <property type="match status" value="1"/>
</dbReference>
<dbReference type="PANTHER" id="PTHR43301:SF3">
    <property type="entry name" value="ARABINAN ENDO-1,5-ALPHA-L-ARABINOSIDASE A-RELATED"/>
    <property type="match status" value="1"/>
</dbReference>
<reference evidence="9 10" key="1">
    <citation type="submission" date="2019-10" db="EMBL/GenBank/DDBJ databases">
        <authorList>
            <person name="Palmer J.M."/>
        </authorList>
    </citation>
    <scope>NUCLEOTIDE SEQUENCE [LARGE SCALE GENOMIC DNA]</scope>
    <source>
        <strain evidence="9 10">TWF696</strain>
    </source>
</reference>
<evidence type="ECO:0000256" key="4">
    <source>
        <dbReference type="ARBA" id="ARBA00023295"/>
    </source>
</evidence>
<feature type="site" description="Important for catalytic activity, responsible for pKa modulation of the active site Glu and correct orientation of both the proton donor and substrate" evidence="7">
    <location>
        <position position="150"/>
    </location>
</feature>
<evidence type="ECO:0000256" key="7">
    <source>
        <dbReference type="PIRSR" id="PIRSR606710-2"/>
    </source>
</evidence>
<keyword evidence="3" id="KW-0378">Hydrolase</keyword>
<feature type="active site" description="Proton acceptor" evidence="6">
    <location>
        <position position="33"/>
    </location>
</feature>
<dbReference type="Pfam" id="PF04616">
    <property type="entry name" value="Glyco_hydro_43"/>
    <property type="match status" value="1"/>
</dbReference>
<comment type="similarity">
    <text evidence="2">Belongs to the glycosyl hydrolase 43 family.</text>
</comment>
<keyword evidence="4" id="KW-0326">Glycosidase</keyword>
<dbReference type="GO" id="GO:0004553">
    <property type="term" value="F:hydrolase activity, hydrolyzing O-glycosyl compounds"/>
    <property type="evidence" value="ECO:0007669"/>
    <property type="project" value="InterPro"/>
</dbReference>
<accession>A0AAV9V0W7</accession>
<evidence type="ECO:0000313" key="10">
    <source>
        <dbReference type="Proteomes" id="UP001375240"/>
    </source>
</evidence>
<evidence type="ECO:0000256" key="2">
    <source>
        <dbReference type="ARBA" id="ARBA00009865"/>
    </source>
</evidence>
<dbReference type="InterPro" id="IPR050727">
    <property type="entry name" value="GH43_arabinanases"/>
</dbReference>
<feature type="chain" id="PRO_5043418159" description="Endo-1,5-alpha-L-arabinanase A" evidence="8">
    <location>
        <begin position="19"/>
        <end position="247"/>
    </location>
</feature>
<dbReference type="AlphaFoldDB" id="A0AAV9V0W7"/>
<organism evidence="9 10">
    <name type="scientific">Orbilia brochopaga</name>
    <dbReference type="NCBI Taxonomy" id="3140254"/>
    <lineage>
        <taxon>Eukaryota</taxon>
        <taxon>Fungi</taxon>
        <taxon>Dikarya</taxon>
        <taxon>Ascomycota</taxon>
        <taxon>Pezizomycotina</taxon>
        <taxon>Orbiliomycetes</taxon>
        <taxon>Orbiliales</taxon>
        <taxon>Orbiliaceae</taxon>
        <taxon>Orbilia</taxon>
    </lineage>
</organism>
<keyword evidence="10" id="KW-1185">Reference proteome</keyword>
<dbReference type="InterPro" id="IPR006710">
    <property type="entry name" value="Glyco_hydro_43"/>
</dbReference>
<evidence type="ECO:0000256" key="5">
    <source>
        <dbReference type="ARBA" id="ARBA00042202"/>
    </source>
</evidence>
<evidence type="ECO:0000256" key="6">
    <source>
        <dbReference type="PIRSR" id="PIRSR606710-1"/>
    </source>
</evidence>
<dbReference type="InterPro" id="IPR023296">
    <property type="entry name" value="Glyco_hydro_beta-prop_sf"/>
</dbReference>
<name>A0AAV9V0W7_9PEZI</name>
<gene>
    <name evidence="9" type="ORF">TWF696_005430</name>
</gene>
<feature type="active site" description="Proton donor" evidence="6">
    <location>
        <position position="207"/>
    </location>
</feature>
<dbReference type="GO" id="GO:0005975">
    <property type="term" value="P:carbohydrate metabolic process"/>
    <property type="evidence" value="ECO:0007669"/>
    <property type="project" value="InterPro"/>
</dbReference>
<comment type="caution">
    <text evidence="9">The sequence shown here is derived from an EMBL/GenBank/DDBJ whole genome shotgun (WGS) entry which is preliminary data.</text>
</comment>
<dbReference type="EMBL" id="JAVHNQ010000003">
    <property type="protein sequence ID" value="KAK6353466.1"/>
    <property type="molecule type" value="Genomic_DNA"/>
</dbReference>
<proteinExistence type="inferred from homology"/>
<evidence type="ECO:0000313" key="9">
    <source>
        <dbReference type="EMBL" id="KAK6353466.1"/>
    </source>
</evidence>
<evidence type="ECO:0000256" key="1">
    <source>
        <dbReference type="ARBA" id="ARBA00004834"/>
    </source>
</evidence>
<evidence type="ECO:0000256" key="8">
    <source>
        <dbReference type="SAM" id="SignalP"/>
    </source>
</evidence>
<dbReference type="PANTHER" id="PTHR43301">
    <property type="entry name" value="ARABINAN ENDO-1,5-ALPHA-L-ARABINOSIDASE"/>
    <property type="match status" value="1"/>
</dbReference>
<sequence>MRFTTFATIVFLARLAWAYGLPGACSGNCDAHDPAIIQRDSDKLFYRFWTADGISIASAPDISGPWTFLGKALPAGTTISSFAGVTNLWAPDVSFHNGMYYMYYAVSAGFGSQTSAIGVATSLSLDPGTWTDHGSVGVSSTTGSPYNAIDPNLIQVGSSYYLNFGSFWGDIYQVKMNPSLLTIDTGAPTAHLASTFWGFPPVPTAMEASYMYYRVVGGRRRGKNTACESVGLEILTRISKTSLAKVA</sequence>
<feature type="signal peptide" evidence="8">
    <location>
        <begin position="1"/>
        <end position="18"/>
    </location>
</feature>